<feature type="signal peptide" evidence="2">
    <location>
        <begin position="1"/>
        <end position="17"/>
    </location>
</feature>
<accession>A0A1V6TBZ7</accession>
<dbReference type="STRING" id="303698.A0A1V6TBZ7"/>
<evidence type="ECO:0000256" key="2">
    <source>
        <dbReference type="SAM" id="SignalP"/>
    </source>
</evidence>
<feature type="region of interest" description="Disordered" evidence="1">
    <location>
        <begin position="264"/>
        <end position="290"/>
    </location>
</feature>
<dbReference type="Pfam" id="PF05630">
    <property type="entry name" value="NPP1"/>
    <property type="match status" value="1"/>
</dbReference>
<keyword evidence="4" id="KW-1185">Reference proteome</keyword>
<protein>
    <submittedName>
        <fullName evidence="3">Uncharacterized protein</fullName>
    </submittedName>
</protein>
<sequence>MLLKRAQLALLASTAAAVSQISDDDMNGLLDAGGVDLADRYAPIWFFGQAQNKPPCYPTWAFGGSPDTPDTYDDDHKTPPAAQCDYPDVGCNCRSPDVPIGNAGPAFPVYYTYERCSDTEIRVVYNLFYEKDGANFGAIHTGHDYDWERVIIIHSRDDSNNWAPSRALLSAHSGYSNLAWGDIQNTLTTDEINAGNAKDPNGVQNNDHPKVYVAWSKHPNFDDRNTGWNDPASQSLDKAFRSDDWWYYVDPQYYIRSDPSTDAGQALGSADWGDATSNPPSVHAGVCDAS</sequence>
<feature type="chain" id="PRO_5010747102" evidence="2">
    <location>
        <begin position="18"/>
        <end position="290"/>
    </location>
</feature>
<dbReference type="InterPro" id="IPR008701">
    <property type="entry name" value="NPP1"/>
</dbReference>
<comment type="caution">
    <text evidence="3">The sequence shown here is derived from an EMBL/GenBank/DDBJ whole genome shotgun (WGS) entry which is preliminary data.</text>
</comment>
<name>A0A1V6TBZ7_9EURO</name>
<evidence type="ECO:0000256" key="1">
    <source>
        <dbReference type="SAM" id="MobiDB-lite"/>
    </source>
</evidence>
<proteinExistence type="predicted"/>
<evidence type="ECO:0000313" key="3">
    <source>
        <dbReference type="EMBL" id="OQE23847.1"/>
    </source>
</evidence>
<organism evidence="3 4">
    <name type="scientific">Penicillium steckii</name>
    <dbReference type="NCBI Taxonomy" id="303698"/>
    <lineage>
        <taxon>Eukaryota</taxon>
        <taxon>Fungi</taxon>
        <taxon>Dikarya</taxon>
        <taxon>Ascomycota</taxon>
        <taxon>Pezizomycotina</taxon>
        <taxon>Eurotiomycetes</taxon>
        <taxon>Eurotiomycetidae</taxon>
        <taxon>Eurotiales</taxon>
        <taxon>Aspergillaceae</taxon>
        <taxon>Penicillium</taxon>
    </lineage>
</organism>
<dbReference type="Proteomes" id="UP000191285">
    <property type="component" value="Unassembled WGS sequence"/>
</dbReference>
<gene>
    <name evidence="3" type="ORF">PENSTE_c008G02715</name>
</gene>
<dbReference type="AlphaFoldDB" id="A0A1V6TBZ7"/>
<dbReference type="OrthoDB" id="10255963at2759"/>
<keyword evidence="2" id="KW-0732">Signal</keyword>
<dbReference type="EMBL" id="MLKD01000008">
    <property type="protein sequence ID" value="OQE23847.1"/>
    <property type="molecule type" value="Genomic_DNA"/>
</dbReference>
<evidence type="ECO:0000313" key="4">
    <source>
        <dbReference type="Proteomes" id="UP000191285"/>
    </source>
</evidence>
<reference evidence="4" key="1">
    <citation type="journal article" date="2017" name="Nat. Microbiol.">
        <title>Global analysis of biosynthetic gene clusters reveals vast potential of secondary metabolite production in Penicillium species.</title>
        <authorList>
            <person name="Nielsen J.C."/>
            <person name="Grijseels S."/>
            <person name="Prigent S."/>
            <person name="Ji B."/>
            <person name="Dainat J."/>
            <person name="Nielsen K.F."/>
            <person name="Frisvad J.C."/>
            <person name="Workman M."/>
            <person name="Nielsen J."/>
        </authorList>
    </citation>
    <scope>NUCLEOTIDE SEQUENCE [LARGE SCALE GENOMIC DNA]</scope>
    <source>
        <strain evidence="4">IBT 24891</strain>
    </source>
</reference>